<sequence>MADNKTYAVYILECADGSYYTGYTTNVERRLKVHSDGKGAKYTRIRRPLSLIYEEWFDDKSEALKREHAIKKLSKRQKVELVKGAKA</sequence>
<dbReference type="EMBL" id="SLXK01000035">
    <property type="protein sequence ID" value="TCP22562.1"/>
    <property type="molecule type" value="Genomic_DNA"/>
</dbReference>
<evidence type="ECO:0000313" key="3">
    <source>
        <dbReference type="EMBL" id="TCP22562.1"/>
    </source>
</evidence>
<dbReference type="SUPFAM" id="SSF82771">
    <property type="entry name" value="GIY-YIG endonuclease"/>
    <property type="match status" value="1"/>
</dbReference>
<evidence type="ECO:0000313" key="4">
    <source>
        <dbReference type="Proteomes" id="UP000295416"/>
    </source>
</evidence>
<dbReference type="InterPro" id="IPR050190">
    <property type="entry name" value="UPF0213_domain"/>
</dbReference>
<comment type="caution">
    <text evidence="3">The sequence shown here is derived from an EMBL/GenBank/DDBJ whole genome shotgun (WGS) entry which is preliminary data.</text>
</comment>
<dbReference type="InterPro" id="IPR000305">
    <property type="entry name" value="GIY-YIG_endonuc"/>
</dbReference>
<dbReference type="AlphaFoldDB" id="A0A4R2NM47"/>
<keyword evidence="4" id="KW-1185">Reference proteome</keyword>
<dbReference type="RefSeq" id="WP_132747529.1">
    <property type="nucleotide sequence ID" value="NZ_SLXK01000035.1"/>
</dbReference>
<evidence type="ECO:0000256" key="1">
    <source>
        <dbReference type="ARBA" id="ARBA00007435"/>
    </source>
</evidence>
<accession>A0A4R2NM47</accession>
<dbReference type="Gene3D" id="3.40.1440.10">
    <property type="entry name" value="GIY-YIG endonuclease"/>
    <property type="match status" value="1"/>
</dbReference>
<keyword evidence="3" id="KW-0540">Nuclease</keyword>
<dbReference type="PANTHER" id="PTHR34477:SF1">
    <property type="entry name" value="UPF0213 PROTEIN YHBQ"/>
    <property type="match status" value="1"/>
</dbReference>
<dbReference type="Proteomes" id="UP000295416">
    <property type="component" value="Unassembled WGS sequence"/>
</dbReference>
<dbReference type="CDD" id="cd10456">
    <property type="entry name" value="GIY-YIG_UPF0213"/>
    <property type="match status" value="1"/>
</dbReference>
<feature type="domain" description="GIY-YIG" evidence="2">
    <location>
        <begin position="5"/>
        <end position="81"/>
    </location>
</feature>
<evidence type="ECO:0000259" key="2">
    <source>
        <dbReference type="PROSITE" id="PS50164"/>
    </source>
</evidence>
<dbReference type="OrthoDB" id="9807770at2"/>
<reference evidence="3 4" key="1">
    <citation type="submission" date="2019-03" db="EMBL/GenBank/DDBJ databases">
        <title>Genomic Encyclopedia of Type Strains, Phase IV (KMG-IV): sequencing the most valuable type-strain genomes for metagenomic binning, comparative biology and taxonomic classification.</title>
        <authorList>
            <person name="Goeker M."/>
        </authorList>
    </citation>
    <scope>NUCLEOTIDE SEQUENCE [LARGE SCALE GENOMIC DNA]</scope>
    <source>
        <strain evidence="3 4">DSM 19377</strain>
    </source>
</reference>
<dbReference type="PROSITE" id="PS50164">
    <property type="entry name" value="GIY_YIG"/>
    <property type="match status" value="1"/>
</dbReference>
<protein>
    <submittedName>
        <fullName evidence="3">Putative endonuclease</fullName>
    </submittedName>
</protein>
<organism evidence="3 4">
    <name type="scientific">Scopulibacillus darangshiensis</name>
    <dbReference type="NCBI Taxonomy" id="442528"/>
    <lineage>
        <taxon>Bacteria</taxon>
        <taxon>Bacillati</taxon>
        <taxon>Bacillota</taxon>
        <taxon>Bacilli</taxon>
        <taxon>Bacillales</taxon>
        <taxon>Sporolactobacillaceae</taxon>
        <taxon>Scopulibacillus</taxon>
    </lineage>
</organism>
<dbReference type="InterPro" id="IPR035901">
    <property type="entry name" value="GIY-YIG_endonuc_sf"/>
</dbReference>
<gene>
    <name evidence="3" type="ORF">EV207_13538</name>
</gene>
<proteinExistence type="inferred from homology"/>
<name>A0A4R2NM47_9BACL</name>
<keyword evidence="3" id="KW-0378">Hydrolase</keyword>
<dbReference type="Pfam" id="PF01541">
    <property type="entry name" value="GIY-YIG"/>
    <property type="match status" value="1"/>
</dbReference>
<keyword evidence="3" id="KW-0255">Endonuclease</keyword>
<dbReference type="GO" id="GO:0004519">
    <property type="term" value="F:endonuclease activity"/>
    <property type="evidence" value="ECO:0007669"/>
    <property type="project" value="UniProtKB-KW"/>
</dbReference>
<comment type="similarity">
    <text evidence="1">Belongs to the UPF0213 family.</text>
</comment>
<dbReference type="PANTHER" id="PTHR34477">
    <property type="entry name" value="UPF0213 PROTEIN YHBQ"/>
    <property type="match status" value="1"/>
</dbReference>